<keyword evidence="6" id="KW-0539">Nucleus</keyword>
<organism evidence="8 9">
    <name type="scientific">Steinernema glaseri</name>
    <dbReference type="NCBI Taxonomy" id="37863"/>
    <lineage>
        <taxon>Eukaryota</taxon>
        <taxon>Metazoa</taxon>
        <taxon>Ecdysozoa</taxon>
        <taxon>Nematoda</taxon>
        <taxon>Chromadorea</taxon>
        <taxon>Rhabditida</taxon>
        <taxon>Tylenchina</taxon>
        <taxon>Panagrolaimomorpha</taxon>
        <taxon>Strongyloidoidea</taxon>
        <taxon>Steinernematidae</taxon>
        <taxon>Steinernema</taxon>
    </lineage>
</organism>
<evidence type="ECO:0000256" key="5">
    <source>
        <dbReference type="ARBA" id="ARBA00022490"/>
    </source>
</evidence>
<proteinExistence type="inferred from homology"/>
<dbReference type="InterPro" id="IPR003521">
    <property type="entry name" value="ICln"/>
</dbReference>
<dbReference type="PANTHER" id="PTHR21399:SF0">
    <property type="entry name" value="METHYLOSOME SUBUNIT PICLN"/>
    <property type="match status" value="1"/>
</dbReference>
<dbReference type="GO" id="GO:0006884">
    <property type="term" value="P:cell volume homeostasis"/>
    <property type="evidence" value="ECO:0007669"/>
    <property type="project" value="InterPro"/>
</dbReference>
<evidence type="ECO:0000256" key="6">
    <source>
        <dbReference type="ARBA" id="ARBA00023242"/>
    </source>
</evidence>
<keyword evidence="5" id="KW-0963">Cytoplasm</keyword>
<evidence type="ECO:0000256" key="1">
    <source>
        <dbReference type="ARBA" id="ARBA00004123"/>
    </source>
</evidence>
<evidence type="ECO:0000313" key="8">
    <source>
        <dbReference type="Proteomes" id="UP000095287"/>
    </source>
</evidence>
<dbReference type="GO" id="GO:0006821">
    <property type="term" value="P:chloride transport"/>
    <property type="evidence" value="ECO:0007669"/>
    <property type="project" value="InterPro"/>
</dbReference>
<evidence type="ECO:0000313" key="9">
    <source>
        <dbReference type="WBParaSite" id="L893_g16247.t1"/>
    </source>
</evidence>
<name>A0A1I7YH45_9BILA</name>
<evidence type="ECO:0000256" key="3">
    <source>
        <dbReference type="ARBA" id="ARBA00007054"/>
    </source>
</evidence>
<dbReference type="GO" id="GO:0000387">
    <property type="term" value="P:spliceosomal snRNP assembly"/>
    <property type="evidence" value="ECO:0007669"/>
    <property type="project" value="InterPro"/>
</dbReference>
<dbReference type="GO" id="GO:0005829">
    <property type="term" value="C:cytosol"/>
    <property type="evidence" value="ECO:0007669"/>
    <property type="project" value="InterPro"/>
</dbReference>
<sequence>MIVLNTVTEPTENIRVVQPQVALFFDNQSQGDGKLIVTERRVMIVLNTVTEPTENIRVVQPQVALFFDNQSQGDGKLIVTESAVTWISANCQKGFSLTYPSIILHAISRDCSSFPEECLYLLIDAKKGDLTLSADRPVDTPDSDGDEMEDDDMDHVTLRFVPMDKSILEHVYKQMCECQELNPSSDVSDEDYDYDEEPVGDEAGASAMYDDMGAGFEGQDWYGAGTNPDDVQLSAEGMANLQRILAGAGDAGENEDNEEMED</sequence>
<dbReference type="InterPro" id="IPR011993">
    <property type="entry name" value="PH-like_dom_sf"/>
</dbReference>
<comment type="function">
    <text evidence="7">Involved in both the assembly of spliceosomal snRNPs and the methylation of Sm proteins. Chaperone that regulates the assembly of spliceosomal U1, U2, U4 and U5 small nuclear ribonucleoproteins (snRNPs), the building blocks of the spliceosome, and thereby plays an important role in the splicing of cellular pre-mRNAs. Most spliceosomal snRNPs contain a common set of Sm proteins SNRPB, SNRPD1, SNRPD2, SNRPD3, SNRPE, SNRPF and SNRPG that assemble in a heptameric protein ring on the Sm site of the small nuclear RNA to form the core snRNP (Sm core). In the cytosol, the Sm proteins SNRPD1, SNRPD2, SNRPE, SNRPF and SNRPG are trapped in an inactive 6S pICln-Sm complex by the chaperone CLNS1A that controls the assembly of the core snRNP. Dissociation by the SMN complex of CLNS1A from the trapped Sm proteins and their transfer to an SMN-Sm complex triggers the assembly of core snRNPs and their transport to the nucleus.</text>
</comment>
<evidence type="ECO:0000256" key="2">
    <source>
        <dbReference type="ARBA" id="ARBA00004496"/>
    </source>
</evidence>
<dbReference type="GO" id="GO:0034715">
    <property type="term" value="C:pICln-Sm protein complex"/>
    <property type="evidence" value="ECO:0007669"/>
    <property type="project" value="InterPro"/>
</dbReference>
<dbReference type="GO" id="GO:0005681">
    <property type="term" value="C:spliceosomal complex"/>
    <property type="evidence" value="ECO:0007669"/>
    <property type="project" value="TreeGrafter"/>
</dbReference>
<evidence type="ECO:0000256" key="4">
    <source>
        <dbReference type="ARBA" id="ARBA00015653"/>
    </source>
</evidence>
<keyword evidence="8" id="KW-1185">Reference proteome</keyword>
<dbReference type="InterPro" id="IPR039924">
    <property type="entry name" value="ICln/Lot5/Saf5"/>
</dbReference>
<dbReference type="Proteomes" id="UP000095287">
    <property type="component" value="Unplaced"/>
</dbReference>
<dbReference type="AlphaFoldDB" id="A0A1I7YH45"/>
<dbReference type="WBParaSite" id="L893_g16247.t1">
    <property type="protein sequence ID" value="L893_g16247.t1"/>
    <property type="gene ID" value="L893_g16247"/>
</dbReference>
<dbReference type="GO" id="GO:0045292">
    <property type="term" value="P:mRNA cis splicing, via spliceosome"/>
    <property type="evidence" value="ECO:0007669"/>
    <property type="project" value="TreeGrafter"/>
</dbReference>
<accession>A0A1I7YH45</accession>
<dbReference type="Gene3D" id="2.30.29.30">
    <property type="entry name" value="Pleckstrin-homology domain (PH domain)/Phosphotyrosine-binding domain (PTB)"/>
    <property type="match status" value="2"/>
</dbReference>
<comment type="subcellular location">
    <subcellularLocation>
        <location evidence="2">Cytoplasm</location>
    </subcellularLocation>
    <subcellularLocation>
        <location evidence="1">Nucleus</location>
    </subcellularLocation>
</comment>
<evidence type="ECO:0000256" key="7">
    <source>
        <dbReference type="ARBA" id="ARBA00045890"/>
    </source>
</evidence>
<dbReference type="Pfam" id="PF03517">
    <property type="entry name" value="Voldacs"/>
    <property type="match status" value="1"/>
</dbReference>
<dbReference type="PRINTS" id="PR01348">
    <property type="entry name" value="ICLNCHANNEL"/>
</dbReference>
<protein>
    <recommendedName>
        <fullName evidence="4">Methylosome subunit pICln</fullName>
    </recommendedName>
</protein>
<dbReference type="GO" id="GO:0005886">
    <property type="term" value="C:plasma membrane"/>
    <property type="evidence" value="ECO:0007669"/>
    <property type="project" value="InterPro"/>
</dbReference>
<dbReference type="PANTHER" id="PTHR21399">
    <property type="entry name" value="CHLORIDE CONDUCTANCE REGULATORY PROTEIN ICLN"/>
    <property type="match status" value="1"/>
</dbReference>
<reference evidence="9" key="1">
    <citation type="submission" date="2016-11" db="UniProtKB">
        <authorList>
            <consortium name="WormBaseParasite"/>
        </authorList>
    </citation>
    <scope>IDENTIFICATION</scope>
</reference>
<comment type="similarity">
    <text evidence="3">Belongs to the pICln (TC 1.A.47) family.</text>
</comment>
<dbReference type="GO" id="GO:0034709">
    <property type="term" value="C:methylosome"/>
    <property type="evidence" value="ECO:0007669"/>
    <property type="project" value="InterPro"/>
</dbReference>